<keyword evidence="2" id="KW-1185">Reference proteome</keyword>
<dbReference type="RefSeq" id="WP_252592821.1">
    <property type="nucleotide sequence ID" value="NZ_CP099489.1"/>
</dbReference>
<sequence>MLEQLRDLADRATADPDGTTVVAALETTHTERLDAVWELMDEAVGIKTALGTDAAHADLFFSACATAMAVLAQLGPSSAAATAEAAGLLDPSGTHTPILTTYRARLRRHNPLLAAIRIRSLEHTLSPTAQLTLRTASQVPRYPAPYLGRGIDNCPEVLPGESRLAWVPQLLWPGALSEWIADDDIPGRAAAGMLLARIGTTRAWSMIALDMGFPASFAPVPPALIRRLRRAGSWPQALAVLDDLTTKLEHCPPPIDYSARRWAAADTRRLRRAVLLAAGREDHDRDLTPPQVQALMGSVWETYTGGDLRYHPSLRPTPAGSPDPLAAIATDAVAVLHDLAGCPDDGPAQWVPT</sequence>
<name>A0ABY4YSH6_9MICO</name>
<accession>A0ABY4YSH6</accession>
<organism evidence="1 2">
    <name type="scientific">Ornithinimicrobium faecis</name>
    <dbReference type="NCBI Taxonomy" id="2934158"/>
    <lineage>
        <taxon>Bacteria</taxon>
        <taxon>Bacillati</taxon>
        <taxon>Actinomycetota</taxon>
        <taxon>Actinomycetes</taxon>
        <taxon>Micrococcales</taxon>
        <taxon>Ornithinimicrobiaceae</taxon>
        <taxon>Ornithinimicrobium</taxon>
    </lineage>
</organism>
<reference evidence="1" key="1">
    <citation type="submission" date="2022-06" db="EMBL/GenBank/DDBJ databases">
        <title>Ornithinimicrobium HY1793.</title>
        <authorList>
            <person name="Huang Y."/>
        </authorList>
    </citation>
    <scope>NUCLEOTIDE SEQUENCE</scope>
    <source>
        <strain evidence="1">HY1793</strain>
    </source>
</reference>
<evidence type="ECO:0000313" key="1">
    <source>
        <dbReference type="EMBL" id="USQ79717.1"/>
    </source>
</evidence>
<dbReference type="Proteomes" id="UP001056455">
    <property type="component" value="Chromosome"/>
</dbReference>
<proteinExistence type="predicted"/>
<evidence type="ECO:0000313" key="2">
    <source>
        <dbReference type="Proteomes" id="UP001056455"/>
    </source>
</evidence>
<dbReference type="EMBL" id="CP099489">
    <property type="protein sequence ID" value="USQ79717.1"/>
    <property type="molecule type" value="Genomic_DNA"/>
</dbReference>
<gene>
    <name evidence="1" type="ORF">NF556_19360</name>
</gene>
<protein>
    <submittedName>
        <fullName evidence="1">Uncharacterized protein</fullName>
    </submittedName>
</protein>